<evidence type="ECO:0000256" key="1">
    <source>
        <dbReference type="SAM" id="MobiDB-lite"/>
    </source>
</evidence>
<dbReference type="Proteomes" id="UP001379533">
    <property type="component" value="Chromosome"/>
</dbReference>
<name>A0ABZ2K978_9BACT</name>
<feature type="signal peptide" evidence="2">
    <location>
        <begin position="1"/>
        <end position="30"/>
    </location>
</feature>
<keyword evidence="2" id="KW-0732">Signal</keyword>
<feature type="region of interest" description="Disordered" evidence="1">
    <location>
        <begin position="1159"/>
        <end position="1204"/>
    </location>
</feature>
<evidence type="ECO:0000256" key="2">
    <source>
        <dbReference type="SAM" id="SignalP"/>
    </source>
</evidence>
<evidence type="ECO:0000313" key="3">
    <source>
        <dbReference type="EMBL" id="WXA93665.1"/>
    </source>
</evidence>
<reference evidence="3 4" key="1">
    <citation type="submission" date="2021-12" db="EMBL/GenBank/DDBJ databases">
        <title>Discovery of the Pendulisporaceae a myxobacterial family with distinct sporulation behavior and unique specialized metabolism.</title>
        <authorList>
            <person name="Garcia R."/>
            <person name="Popoff A."/>
            <person name="Bader C.D."/>
            <person name="Loehr J."/>
            <person name="Walesch S."/>
            <person name="Walt C."/>
            <person name="Boldt J."/>
            <person name="Bunk B."/>
            <person name="Haeckl F.J.F.P.J."/>
            <person name="Gunesch A.P."/>
            <person name="Birkelbach J."/>
            <person name="Nuebel U."/>
            <person name="Pietschmann T."/>
            <person name="Bach T."/>
            <person name="Mueller R."/>
        </authorList>
    </citation>
    <scope>NUCLEOTIDE SEQUENCE [LARGE SCALE GENOMIC DNA]</scope>
    <source>
        <strain evidence="3 4">MSr12523</strain>
    </source>
</reference>
<keyword evidence="4" id="KW-1185">Reference proteome</keyword>
<dbReference type="EMBL" id="CP089982">
    <property type="protein sequence ID" value="WXA93665.1"/>
    <property type="molecule type" value="Genomic_DNA"/>
</dbReference>
<proteinExistence type="predicted"/>
<dbReference type="RefSeq" id="WP_394844266.1">
    <property type="nucleotide sequence ID" value="NZ_CP089982.1"/>
</dbReference>
<feature type="chain" id="PRO_5046960677" evidence="2">
    <location>
        <begin position="31"/>
        <end position="1262"/>
    </location>
</feature>
<organism evidence="3 4">
    <name type="scientific">Pendulispora brunnea</name>
    <dbReference type="NCBI Taxonomy" id="2905690"/>
    <lineage>
        <taxon>Bacteria</taxon>
        <taxon>Pseudomonadati</taxon>
        <taxon>Myxococcota</taxon>
        <taxon>Myxococcia</taxon>
        <taxon>Myxococcales</taxon>
        <taxon>Sorangiineae</taxon>
        <taxon>Pendulisporaceae</taxon>
        <taxon>Pendulispora</taxon>
    </lineage>
</organism>
<dbReference type="PROSITE" id="PS51257">
    <property type="entry name" value="PROKAR_LIPOPROTEIN"/>
    <property type="match status" value="1"/>
</dbReference>
<accession>A0ABZ2K978</accession>
<sequence>MSRICRVACFVLIVATLAILGFGCDGDAQSAPPGVGPALDFGQIARQVHFAFRPADGAWVGGDTAYGVRVTDDALRMTPFQGTQAGESLTVRTLSVQRESISLSSSAGAPRIESDGALTIPRGTVVERLRNDEKGTEQSWHFERRPSGKGNLLVRIRIDGQRYTGESAAGHHFEDPKTGLGFCYGPARWMEANGQSHSVQATWDRGDVILTVPAALVEASEYPAQLDPTISPEFGMDQPISVARGGGQGWPQVAFNGTNYLVAWLDVADASREGSLTYAARVAPSGALLDPHGILVSSATRGTPPAVVSDGAGWLVLVPGDASIGPTSKPTGVRISAEGKLAGRVELPLGQGPLAGTFVRDHYLAVGAGKASGTSGVRIRPDGTLLDPSGFAITNQVGSVAVASNGSLSLMVLGNRSGTRTPPNAVAARITPEGTVLDLDPFPIDTTSIHTAGASVSSDGHDFLVIYETMIRPDPDANYDDAIVAKRITSDGVIRDAAPIVLATDGSYELRSPTVTFTGQSYVAAWERNRPYYHNGEIRLGRVGLQGEVLHPPRGVLVADTTTDDGPQMAFDGSNVLLVWSRPIQVGRSWHETVHSGRFSTVLRPVDGTGVPLPIQSANGQSRPAVAAMGSQYLVVWEDGRGGVEFAISGARVDATGKVLDPSGIAVARGVGRKMHPTVASNGTGYMVAWRDEREENRPQIYGARVDAAGGAKEPGGFALGTMTSYDRPSPAIASDGTGYLVAWVDDQWHLRGATAPADTGSRPAFELAGTNAQVLDIAYNGAQYLLVWDEGDWNRVNAVRIGKDGALADSVLPIAEWAKDASVASGGSNWMVTWRSYGDDGSGLRGARISGVGTLLDRPGFWMVKEAPSEEISGSDIAWYGDSYFAVWTKGPYRKGDVFGARINPKGARVDAADVTISAHAEDDRDPVLAGAGKGQVLIAYSRFDPAPPIAATRVYARLASDTASGTACSGAGGCASGFCVDGFCCNTACNGTCQACSATKTGMANGTCAPVLRGTDPDAECAADALACTIAVCGEGACVQEIRRDTCLVNGVCHAPGDTAGDGCIGCAPAVSQTQFTAKPDGTACISDDQWCTSDQCRAGACEHTLSGLNCIIGAACYARDQVNPADRCEECNPYRSRTEWSKIPYCGLPDAGTGDGGVADGGSADGGVRDGGDSGSPSTYDSGSGEWPPPPDYDAGPWDAEAGDIGHGGGCGCHVQEQQSVRGQAVAGMFVIAALMVRRRRATGALWQRRKACSASGRS</sequence>
<feature type="compositionally biased region" description="Gly residues" evidence="1">
    <location>
        <begin position="1159"/>
        <end position="1168"/>
    </location>
</feature>
<protein>
    <submittedName>
        <fullName evidence="3">Uncharacterized protein</fullName>
    </submittedName>
</protein>
<evidence type="ECO:0000313" key="4">
    <source>
        <dbReference type="Proteomes" id="UP001379533"/>
    </source>
</evidence>
<gene>
    <name evidence="3" type="ORF">LZC95_45335</name>
</gene>